<organism evidence="14">
    <name type="scientific">Neodiprion lecontei</name>
    <name type="common">Redheaded pine sawfly</name>
    <dbReference type="NCBI Taxonomy" id="441921"/>
    <lineage>
        <taxon>Eukaryota</taxon>
        <taxon>Metazoa</taxon>
        <taxon>Ecdysozoa</taxon>
        <taxon>Arthropoda</taxon>
        <taxon>Hexapoda</taxon>
        <taxon>Insecta</taxon>
        <taxon>Pterygota</taxon>
        <taxon>Neoptera</taxon>
        <taxon>Endopterygota</taxon>
        <taxon>Hymenoptera</taxon>
        <taxon>Tenthredinoidea</taxon>
        <taxon>Diprionidae</taxon>
        <taxon>Diprioninae</taxon>
        <taxon>Neodiprion</taxon>
    </lineage>
</organism>
<dbReference type="SUPFAM" id="SSF49313">
    <property type="entry name" value="Cadherin-like"/>
    <property type="match status" value="2"/>
</dbReference>
<feature type="domain" description="Cadherin" evidence="12">
    <location>
        <begin position="795"/>
        <end position="875"/>
    </location>
</feature>
<keyword evidence="6 10" id="KW-0472">Membrane</keyword>
<dbReference type="KEGG" id="nlo:107218260"/>
<evidence type="ECO:0000259" key="12">
    <source>
        <dbReference type="PROSITE" id="PS50268"/>
    </source>
</evidence>
<evidence type="ECO:0000256" key="3">
    <source>
        <dbReference type="ARBA" id="ARBA00022737"/>
    </source>
</evidence>
<keyword evidence="3" id="KW-0677">Repeat</keyword>
<feature type="domain" description="Cadherin" evidence="12">
    <location>
        <begin position="673"/>
        <end position="771"/>
    </location>
</feature>
<evidence type="ECO:0000256" key="2">
    <source>
        <dbReference type="ARBA" id="ARBA00022692"/>
    </source>
</evidence>
<dbReference type="PROSITE" id="PS50268">
    <property type="entry name" value="CADHERIN_2"/>
    <property type="match status" value="3"/>
</dbReference>
<proteinExistence type="predicted"/>
<dbReference type="InParanoid" id="A0A6J0B9C4"/>
<evidence type="ECO:0000313" key="13">
    <source>
        <dbReference type="Proteomes" id="UP000829291"/>
    </source>
</evidence>
<dbReference type="PANTHER" id="PTHR24028">
    <property type="entry name" value="CADHERIN-87A"/>
    <property type="match status" value="1"/>
</dbReference>
<gene>
    <name evidence="14" type="primary">LOC107218260</name>
</gene>
<feature type="region of interest" description="Disordered" evidence="9">
    <location>
        <begin position="505"/>
        <end position="528"/>
    </location>
</feature>
<evidence type="ECO:0000256" key="10">
    <source>
        <dbReference type="SAM" id="Phobius"/>
    </source>
</evidence>
<keyword evidence="11" id="KW-0732">Signal</keyword>
<keyword evidence="7" id="KW-0325">Glycoprotein</keyword>
<evidence type="ECO:0000256" key="9">
    <source>
        <dbReference type="SAM" id="MobiDB-lite"/>
    </source>
</evidence>
<evidence type="ECO:0000256" key="5">
    <source>
        <dbReference type="ARBA" id="ARBA00022989"/>
    </source>
</evidence>
<dbReference type="Proteomes" id="UP000829291">
    <property type="component" value="Chromosome 1"/>
</dbReference>
<dbReference type="GO" id="GO:0007156">
    <property type="term" value="P:homophilic cell adhesion via plasma membrane adhesion molecules"/>
    <property type="evidence" value="ECO:0007669"/>
    <property type="project" value="InterPro"/>
</dbReference>
<dbReference type="InterPro" id="IPR015919">
    <property type="entry name" value="Cadherin-like_sf"/>
</dbReference>
<evidence type="ECO:0000256" key="8">
    <source>
        <dbReference type="PROSITE-ProRule" id="PRU00043"/>
    </source>
</evidence>
<dbReference type="PROSITE" id="PS00232">
    <property type="entry name" value="CADHERIN_1"/>
    <property type="match status" value="1"/>
</dbReference>
<protein>
    <submittedName>
        <fullName evidence="14">Protocadherin Fat 3 isoform X1</fullName>
    </submittedName>
</protein>
<sequence length="1139" mass="123204">MSILHRISVIAICASFIYAASGQATCALSYENGTELSDTYWSFGFVLDPIDDTSESGTVLLNMTASSITSISTIVADSDSGYFYMQPVLEDGQFIVTLTDYFSQYEELESTTTMLVTITFVCSVNTRSLEIYQPITDTNNNYPEFQDAPYTYELPMPFPSGFSVQLFGTISAKDIDLTNTNISFTLNSSDPNANGFSASWLSQDTSDTKLHYAQLLTTALLNIEEDVTFKIYATDTGTPALTSETNITISVDEENSTPSSPIFTYPIYISDLSGLTFEEANGTTVVFNQGDITLSQGASNTTSFTIVDNIGSYEDNFLITVSEDYTTISITLQNVTDEFLAEYYVILTLTATRTGATDTGITILHIALPGIVSTECSSTTTGESTTIITSTVGSTATISAVTSETESTTATTTITECPTITTDECVCDSSTTVTSAYENTYTMTTDGSENSTTTSTGDGVTDTTESVATAATTVETTECPVVTVTQECDCTESTVTTSYSATTNTEATDSLTTTLSPENETTTLSTEDGTTVTTTTTVTPGLSFSSSTYRFDKDSTFTGVLMTQTAVATNAEGTIMYSVSINDDDLSSRVIIDSDTAALEVTAAISPGVYTFQILATIDDLSLSTSATVILVISTLTECSGDIVFGYALQIIELEEESAHENILPLDDNGCNYTIYSQTPSQDLFTITGNYLNTVAIDREASYFSNMTVAQVRVIIDASCPNDTDATNNTTTTRSKRDTEYEVLTENIAYERTRTILVVIITDINDNAPVWNSNTPTYIGFPGYELAQLILVPYVYQLGATDADIDDNAMVTYTLGSGSDDVFYIHNTDGTLYIQQGVYTEDGYQFTVTATDGTFETSTDLTVRTLASSNVAVLFISGGLLEDVDYIVEELSTSTGYWVQALTSAVISESDAANFSSSKSLASWTKRATDTNTLLRLVLYGLNITEPVASEILVSTVESTNFTWGISDLVTLESILADSSESGMLAEFDTRGYWAAIIVLSVLLLLLIITAGVVYFLFCRPNKSTSVESDVSYENFENRQSNQSNGSYYVKSVTLSESQDHVSESTDSTNAEWVLNQTTKPDKLFFENNCSFSTLKGSNDGDITFVTRNESRQDTSPNLTKRKSVAFSSTVEEIEVARL</sequence>
<dbReference type="InterPro" id="IPR050174">
    <property type="entry name" value="Protocadherin/Cadherin-CA"/>
</dbReference>
<feature type="domain" description="Cadherin" evidence="12">
    <location>
        <begin position="146"/>
        <end position="263"/>
    </location>
</feature>
<keyword evidence="2 10" id="KW-0812">Transmembrane</keyword>
<comment type="subcellular location">
    <subcellularLocation>
        <location evidence="1">Membrane</location>
        <topology evidence="1">Single-pass membrane protein</topology>
    </subcellularLocation>
</comment>
<evidence type="ECO:0000256" key="7">
    <source>
        <dbReference type="ARBA" id="ARBA00023180"/>
    </source>
</evidence>
<keyword evidence="13" id="KW-1185">Reference proteome</keyword>
<feature type="chain" id="PRO_5046218586" evidence="11">
    <location>
        <begin position="20"/>
        <end position="1139"/>
    </location>
</feature>
<feature type="transmembrane region" description="Helical" evidence="10">
    <location>
        <begin position="993"/>
        <end position="1018"/>
    </location>
</feature>
<dbReference type="CDD" id="cd11304">
    <property type="entry name" value="Cadherin_repeat"/>
    <property type="match status" value="2"/>
</dbReference>
<dbReference type="GeneID" id="107218260"/>
<dbReference type="PANTHER" id="PTHR24028:SF328">
    <property type="entry name" value="CADHERIN-3"/>
    <property type="match status" value="1"/>
</dbReference>
<dbReference type="Gene3D" id="2.60.40.60">
    <property type="entry name" value="Cadherins"/>
    <property type="match status" value="2"/>
</dbReference>
<dbReference type="RefSeq" id="XP_015511569.2">
    <property type="nucleotide sequence ID" value="XM_015656083.2"/>
</dbReference>
<dbReference type="InterPro" id="IPR002126">
    <property type="entry name" value="Cadherin-like_dom"/>
</dbReference>
<dbReference type="GO" id="GO:0005886">
    <property type="term" value="C:plasma membrane"/>
    <property type="evidence" value="ECO:0007669"/>
    <property type="project" value="InterPro"/>
</dbReference>
<dbReference type="OrthoDB" id="6606209at2759"/>
<feature type="signal peptide" evidence="11">
    <location>
        <begin position="1"/>
        <end position="19"/>
    </location>
</feature>
<dbReference type="AlphaFoldDB" id="A0A6J0B9C4"/>
<reference evidence="14" key="1">
    <citation type="submission" date="2025-08" db="UniProtKB">
        <authorList>
            <consortium name="RefSeq"/>
        </authorList>
    </citation>
    <scope>IDENTIFICATION</scope>
    <source>
        <tissue evidence="14">Thorax and Abdomen</tissue>
    </source>
</reference>
<keyword evidence="5 10" id="KW-1133">Transmembrane helix</keyword>
<dbReference type="GO" id="GO:0005509">
    <property type="term" value="F:calcium ion binding"/>
    <property type="evidence" value="ECO:0007669"/>
    <property type="project" value="UniProtKB-UniRule"/>
</dbReference>
<evidence type="ECO:0000256" key="1">
    <source>
        <dbReference type="ARBA" id="ARBA00004167"/>
    </source>
</evidence>
<name>A0A6J0B9C4_NEOLC</name>
<dbReference type="InterPro" id="IPR020894">
    <property type="entry name" value="Cadherin_CS"/>
</dbReference>
<dbReference type="SMART" id="SM00112">
    <property type="entry name" value="CA"/>
    <property type="match status" value="2"/>
</dbReference>
<keyword evidence="4 8" id="KW-0106">Calcium</keyword>
<evidence type="ECO:0000313" key="14">
    <source>
        <dbReference type="RefSeq" id="XP_015511569.2"/>
    </source>
</evidence>
<evidence type="ECO:0000256" key="11">
    <source>
        <dbReference type="SAM" id="SignalP"/>
    </source>
</evidence>
<evidence type="ECO:0000256" key="6">
    <source>
        <dbReference type="ARBA" id="ARBA00023136"/>
    </source>
</evidence>
<evidence type="ECO:0000256" key="4">
    <source>
        <dbReference type="ARBA" id="ARBA00022837"/>
    </source>
</evidence>
<accession>A0A6J0B9C4</accession>